<proteinExistence type="predicted"/>
<gene>
    <name evidence="1" type="ORF">AMECASPLE_037232</name>
</gene>
<organism evidence="1 2">
    <name type="scientific">Ameca splendens</name>
    <dbReference type="NCBI Taxonomy" id="208324"/>
    <lineage>
        <taxon>Eukaryota</taxon>
        <taxon>Metazoa</taxon>
        <taxon>Chordata</taxon>
        <taxon>Craniata</taxon>
        <taxon>Vertebrata</taxon>
        <taxon>Euteleostomi</taxon>
        <taxon>Actinopterygii</taxon>
        <taxon>Neopterygii</taxon>
        <taxon>Teleostei</taxon>
        <taxon>Neoteleostei</taxon>
        <taxon>Acanthomorphata</taxon>
        <taxon>Ovalentaria</taxon>
        <taxon>Atherinomorphae</taxon>
        <taxon>Cyprinodontiformes</taxon>
        <taxon>Goodeidae</taxon>
        <taxon>Ameca</taxon>
    </lineage>
</organism>
<reference evidence="1 2" key="1">
    <citation type="submission" date="2021-06" db="EMBL/GenBank/DDBJ databases">
        <authorList>
            <person name="Palmer J.M."/>
        </authorList>
    </citation>
    <scope>NUCLEOTIDE SEQUENCE [LARGE SCALE GENOMIC DNA]</scope>
    <source>
        <strain evidence="1 2">AS_MEX2019</strain>
        <tissue evidence="1">Muscle</tissue>
    </source>
</reference>
<protein>
    <submittedName>
        <fullName evidence="1">Uncharacterized protein</fullName>
    </submittedName>
</protein>
<dbReference type="Proteomes" id="UP001469553">
    <property type="component" value="Unassembled WGS sequence"/>
</dbReference>
<evidence type="ECO:0000313" key="1">
    <source>
        <dbReference type="EMBL" id="MEQ2301556.1"/>
    </source>
</evidence>
<accession>A0ABV0Z685</accession>
<evidence type="ECO:0000313" key="2">
    <source>
        <dbReference type="Proteomes" id="UP001469553"/>
    </source>
</evidence>
<sequence>MAVFVFPVGAYLLNLEQAAPSGVRPCELPTHNSQFCTTTIGTLGGKVKACQKGVICKAAFVTYSSRFVQLYSLICETNMKRNCEKMSIPALFVTVCGKTR</sequence>
<keyword evidence="2" id="KW-1185">Reference proteome</keyword>
<name>A0ABV0Z685_9TELE</name>
<comment type="caution">
    <text evidence="1">The sequence shown here is derived from an EMBL/GenBank/DDBJ whole genome shotgun (WGS) entry which is preliminary data.</text>
</comment>
<dbReference type="EMBL" id="JAHRIP010053234">
    <property type="protein sequence ID" value="MEQ2301556.1"/>
    <property type="molecule type" value="Genomic_DNA"/>
</dbReference>